<name>A0A364JRH3_9HYPH</name>
<feature type="transmembrane region" description="Helical" evidence="1">
    <location>
        <begin position="17"/>
        <end position="38"/>
    </location>
</feature>
<dbReference type="Pfam" id="PF10617">
    <property type="entry name" value="DUF2474"/>
    <property type="match status" value="1"/>
</dbReference>
<keyword evidence="1" id="KW-0812">Transmembrane</keyword>
<evidence type="ECO:0000313" key="3">
    <source>
        <dbReference type="Proteomes" id="UP000249453"/>
    </source>
</evidence>
<evidence type="ECO:0000256" key="1">
    <source>
        <dbReference type="SAM" id="Phobius"/>
    </source>
</evidence>
<keyword evidence="1" id="KW-0472">Membrane</keyword>
<dbReference type="EMBL" id="QLMK01000027">
    <property type="protein sequence ID" value="RAK24735.1"/>
    <property type="molecule type" value="Genomic_DNA"/>
</dbReference>
<protein>
    <submittedName>
        <fullName evidence="2">Uncharacterized protein DUF2474</fullName>
    </submittedName>
</protein>
<reference evidence="2 3" key="1">
    <citation type="submission" date="2018-06" db="EMBL/GenBank/DDBJ databases">
        <title>Genomic Encyclopedia of Type Strains, Phase IV (KMG-IV): sequencing the most valuable type-strain genomes for metagenomic binning, comparative biology and taxonomic classification.</title>
        <authorList>
            <person name="Goeker M."/>
        </authorList>
    </citation>
    <scope>NUCLEOTIDE SEQUENCE [LARGE SCALE GENOMIC DNA]</scope>
    <source>
        <strain evidence="2 3">DSM 26720</strain>
    </source>
</reference>
<dbReference type="AlphaFoldDB" id="A0A364JRH3"/>
<dbReference type="OrthoDB" id="7364532at2"/>
<keyword evidence="3" id="KW-1185">Reference proteome</keyword>
<evidence type="ECO:0000313" key="2">
    <source>
        <dbReference type="EMBL" id="RAK24735.1"/>
    </source>
</evidence>
<sequence length="44" mass="5037">MKSDTIEKALPALWKRLLWFAAIWLASVFSLTLVAYAIRMVLKA</sequence>
<dbReference type="InterPro" id="IPR018895">
    <property type="entry name" value="DUF2474"/>
</dbReference>
<organism evidence="2 3">
    <name type="scientific">Falsochrobactrum ovis</name>
    <dbReference type="NCBI Taxonomy" id="1293442"/>
    <lineage>
        <taxon>Bacteria</taxon>
        <taxon>Pseudomonadati</taxon>
        <taxon>Pseudomonadota</taxon>
        <taxon>Alphaproteobacteria</taxon>
        <taxon>Hyphomicrobiales</taxon>
        <taxon>Brucellaceae</taxon>
        <taxon>Falsochrobactrum</taxon>
    </lineage>
</organism>
<gene>
    <name evidence="2" type="ORF">C7374_1276</name>
</gene>
<proteinExistence type="predicted"/>
<accession>A0A364JRH3</accession>
<comment type="caution">
    <text evidence="2">The sequence shown here is derived from an EMBL/GenBank/DDBJ whole genome shotgun (WGS) entry which is preliminary data.</text>
</comment>
<dbReference type="RefSeq" id="WP_111576492.1">
    <property type="nucleotide sequence ID" value="NZ_JBHEEY010000028.1"/>
</dbReference>
<keyword evidence="1" id="KW-1133">Transmembrane helix</keyword>
<dbReference type="Proteomes" id="UP000249453">
    <property type="component" value="Unassembled WGS sequence"/>
</dbReference>